<sequence length="103" mass="11005">MELTSTSCTPRQANINAALGSLVVVAAAIFFMDILDGAPSILFALVASIACIANLRHLFVQPNADTEEVKVTTESVESVSAAEQPTPPQKAPPRRRPNLYLVK</sequence>
<dbReference type="Proteomes" id="UP000029224">
    <property type="component" value="Unassembled WGS sequence"/>
</dbReference>
<keyword evidence="2" id="KW-1133">Transmembrane helix</keyword>
<feature type="transmembrane region" description="Helical" evidence="2">
    <location>
        <begin position="38"/>
        <end position="55"/>
    </location>
</feature>
<accession>A0A090T6K8</accession>
<dbReference type="OrthoDB" id="5878387at2"/>
<comment type="caution">
    <text evidence="3">The sequence shown here is derived from an EMBL/GenBank/DDBJ whole genome shotgun (WGS) entry which is preliminary data.</text>
</comment>
<feature type="transmembrane region" description="Helical" evidence="2">
    <location>
        <begin position="12"/>
        <end position="32"/>
    </location>
</feature>
<evidence type="ECO:0000256" key="2">
    <source>
        <dbReference type="SAM" id="Phobius"/>
    </source>
</evidence>
<keyword evidence="2" id="KW-0472">Membrane</keyword>
<feature type="region of interest" description="Disordered" evidence="1">
    <location>
        <begin position="71"/>
        <end position="103"/>
    </location>
</feature>
<protein>
    <submittedName>
        <fullName evidence="3">Uncharacterized protein</fullName>
    </submittedName>
</protein>
<dbReference type="EMBL" id="BBMT01000007">
    <property type="protein sequence ID" value="GAL35556.1"/>
    <property type="molecule type" value="Genomic_DNA"/>
</dbReference>
<reference evidence="3 4" key="1">
    <citation type="submission" date="2014-09" db="EMBL/GenBank/DDBJ databases">
        <title>Vibrio maritimus JCM 19240. (C210) whole genome shotgun sequence.</title>
        <authorList>
            <person name="Sawabe T."/>
            <person name="Meirelles P."/>
            <person name="Nakanishi M."/>
            <person name="Sayaka M."/>
            <person name="Hattori M."/>
            <person name="Ohkuma M."/>
        </authorList>
    </citation>
    <scope>NUCLEOTIDE SEQUENCE [LARGE SCALE GENOMIC DNA]</scope>
    <source>
        <strain evidence="3 4">JCM 19240</strain>
    </source>
</reference>
<keyword evidence="4" id="KW-1185">Reference proteome</keyword>
<evidence type="ECO:0000313" key="3">
    <source>
        <dbReference type="EMBL" id="GAL35556.1"/>
    </source>
</evidence>
<proteinExistence type="predicted"/>
<dbReference type="AlphaFoldDB" id="A0A090T6K8"/>
<evidence type="ECO:0000313" key="4">
    <source>
        <dbReference type="Proteomes" id="UP000029224"/>
    </source>
</evidence>
<name>A0A090T6K8_9VIBR</name>
<gene>
    <name evidence="3" type="ORF">JCM19240_403</name>
</gene>
<evidence type="ECO:0000256" key="1">
    <source>
        <dbReference type="SAM" id="MobiDB-lite"/>
    </source>
</evidence>
<reference evidence="3 4" key="2">
    <citation type="submission" date="2014-09" db="EMBL/GenBank/DDBJ databases">
        <authorList>
            <consortium name="NBRP consortium"/>
            <person name="Sawabe T."/>
            <person name="Meirelles P."/>
            <person name="Nakanishi M."/>
            <person name="Sayaka M."/>
            <person name="Hattori M."/>
            <person name="Ohkuma M."/>
        </authorList>
    </citation>
    <scope>NUCLEOTIDE SEQUENCE [LARGE SCALE GENOMIC DNA]</scope>
    <source>
        <strain evidence="3 4">JCM 19240</strain>
    </source>
</reference>
<keyword evidence="2" id="KW-0812">Transmembrane</keyword>
<organism evidence="3 4">
    <name type="scientific">Vibrio maritimus</name>
    <dbReference type="NCBI Taxonomy" id="990268"/>
    <lineage>
        <taxon>Bacteria</taxon>
        <taxon>Pseudomonadati</taxon>
        <taxon>Pseudomonadota</taxon>
        <taxon>Gammaproteobacteria</taxon>
        <taxon>Vibrionales</taxon>
        <taxon>Vibrionaceae</taxon>
        <taxon>Vibrio</taxon>
    </lineage>
</organism>